<keyword evidence="3" id="KW-1185">Reference proteome</keyword>
<dbReference type="EMBL" id="VXIV02002333">
    <property type="protein sequence ID" value="KAF6026173.1"/>
    <property type="molecule type" value="Genomic_DNA"/>
</dbReference>
<dbReference type="Proteomes" id="UP000593567">
    <property type="component" value="Unassembled WGS sequence"/>
</dbReference>
<comment type="caution">
    <text evidence="2">The sequence shown here is derived from an EMBL/GenBank/DDBJ whole genome shotgun (WGS) entry which is preliminary data.</text>
</comment>
<feature type="compositionally biased region" description="Basic residues" evidence="1">
    <location>
        <begin position="23"/>
        <end position="32"/>
    </location>
</feature>
<reference evidence="2" key="1">
    <citation type="submission" date="2020-06" db="EMBL/GenBank/DDBJ databases">
        <title>Draft genome of Bugula neritina, a colonial animal packing powerful symbionts and potential medicines.</title>
        <authorList>
            <person name="Rayko M."/>
        </authorList>
    </citation>
    <scope>NUCLEOTIDE SEQUENCE [LARGE SCALE GENOMIC DNA]</scope>
    <source>
        <strain evidence="2">Kwan_BN1</strain>
    </source>
</reference>
<accession>A0A7J7JK44</accession>
<protein>
    <submittedName>
        <fullName evidence="2">Uncharacterized protein</fullName>
    </submittedName>
</protein>
<dbReference type="AlphaFoldDB" id="A0A7J7JK44"/>
<evidence type="ECO:0000313" key="3">
    <source>
        <dbReference type="Proteomes" id="UP000593567"/>
    </source>
</evidence>
<sequence length="119" mass="13353">MPKSKEILTSTDSEASDSEPKPKKAKKAKKSKSKESPEKSTASTDGAKSKGTKGEDGEVMYPHVDTYYSMMTLILKCLTHILVAFPPEEYQCILIQRETPCKYPRVLREGRQDAARSQR</sequence>
<evidence type="ECO:0000313" key="2">
    <source>
        <dbReference type="EMBL" id="KAF6026173.1"/>
    </source>
</evidence>
<feature type="region of interest" description="Disordered" evidence="1">
    <location>
        <begin position="1"/>
        <end position="60"/>
    </location>
</feature>
<name>A0A7J7JK44_BUGNE</name>
<gene>
    <name evidence="2" type="ORF">EB796_015530</name>
</gene>
<organism evidence="2 3">
    <name type="scientific">Bugula neritina</name>
    <name type="common">Brown bryozoan</name>
    <name type="synonym">Sertularia neritina</name>
    <dbReference type="NCBI Taxonomy" id="10212"/>
    <lineage>
        <taxon>Eukaryota</taxon>
        <taxon>Metazoa</taxon>
        <taxon>Spiralia</taxon>
        <taxon>Lophotrochozoa</taxon>
        <taxon>Bryozoa</taxon>
        <taxon>Gymnolaemata</taxon>
        <taxon>Cheilostomatida</taxon>
        <taxon>Flustrina</taxon>
        <taxon>Buguloidea</taxon>
        <taxon>Bugulidae</taxon>
        <taxon>Bugula</taxon>
    </lineage>
</organism>
<evidence type="ECO:0000256" key="1">
    <source>
        <dbReference type="SAM" id="MobiDB-lite"/>
    </source>
</evidence>
<proteinExistence type="predicted"/>